<dbReference type="Proteomes" id="UP001589867">
    <property type="component" value="Unassembled WGS sequence"/>
</dbReference>
<evidence type="ECO:0000313" key="1">
    <source>
        <dbReference type="EMBL" id="MFC0531464.1"/>
    </source>
</evidence>
<proteinExistence type="predicted"/>
<dbReference type="PANTHER" id="PTHR34861:SF11">
    <property type="entry name" value="CYCLASE"/>
    <property type="match status" value="1"/>
</dbReference>
<dbReference type="Pfam" id="PF04199">
    <property type="entry name" value="Cyclase"/>
    <property type="match status" value="1"/>
</dbReference>
<dbReference type="SUPFAM" id="SSF102198">
    <property type="entry name" value="Putative cyclase"/>
    <property type="match status" value="1"/>
</dbReference>
<accession>A0ABV6MAE1</accession>
<name>A0ABV6MAE1_9ACTN</name>
<sequence length="317" mass="34335">MPPLTADDIPAYDHLPVIERLGLPHAWEVFGAGDDLGTLNYLTPAVVAAALAEATRGVPVGLNLPIDQPAPPLFGREPTRHEFFTHDRNTWDDRLDAFFPQGSSQWDGFRHVRAREFGFFGGVTAAPSRDRSWLGIDVWARRGIVGRGVLLDVAAHLLGSGDDLPCDVERAITPELLRQVAAAQGVEVRHGDLLLVRTGWPRKYAQLTPQRRAELAAAPAFPGLHAGEQTARLLWNWHVSALITDLPAVEPAPGDPAVGSLHRRLLPLLGIPLGELFDLEALSGRCREFGSYTFLFTSAPINLPGGCGSPANALAIF</sequence>
<keyword evidence="2" id="KW-1185">Reference proteome</keyword>
<protein>
    <submittedName>
        <fullName evidence="1">Cyclase family protein</fullName>
    </submittedName>
</protein>
<dbReference type="Gene3D" id="3.50.30.50">
    <property type="entry name" value="Putative cyclase"/>
    <property type="match status" value="1"/>
</dbReference>
<comment type="caution">
    <text evidence="1">The sequence shown here is derived from an EMBL/GenBank/DDBJ whole genome shotgun (WGS) entry which is preliminary data.</text>
</comment>
<dbReference type="EMBL" id="JBHLUH010000060">
    <property type="protein sequence ID" value="MFC0531464.1"/>
    <property type="molecule type" value="Genomic_DNA"/>
</dbReference>
<dbReference type="InterPro" id="IPR007325">
    <property type="entry name" value="KFase/CYL"/>
</dbReference>
<dbReference type="RefSeq" id="WP_377255927.1">
    <property type="nucleotide sequence ID" value="NZ_JBHLUH010000060.1"/>
</dbReference>
<reference evidence="1 2" key="1">
    <citation type="submission" date="2024-09" db="EMBL/GenBank/DDBJ databases">
        <authorList>
            <person name="Sun Q."/>
            <person name="Mori K."/>
        </authorList>
    </citation>
    <scope>NUCLEOTIDE SEQUENCE [LARGE SCALE GENOMIC DNA]</scope>
    <source>
        <strain evidence="1 2">TBRC 3947</strain>
    </source>
</reference>
<dbReference type="InterPro" id="IPR037175">
    <property type="entry name" value="KFase_sf"/>
</dbReference>
<organism evidence="1 2">
    <name type="scientific">Phytohabitans kaempferiae</name>
    <dbReference type="NCBI Taxonomy" id="1620943"/>
    <lineage>
        <taxon>Bacteria</taxon>
        <taxon>Bacillati</taxon>
        <taxon>Actinomycetota</taxon>
        <taxon>Actinomycetes</taxon>
        <taxon>Micromonosporales</taxon>
        <taxon>Micromonosporaceae</taxon>
    </lineage>
</organism>
<evidence type="ECO:0000313" key="2">
    <source>
        <dbReference type="Proteomes" id="UP001589867"/>
    </source>
</evidence>
<dbReference type="PANTHER" id="PTHR34861">
    <property type="match status" value="1"/>
</dbReference>
<gene>
    <name evidence="1" type="ORF">ACFFIA_27850</name>
</gene>